<accession>A0A0M3T7G5</accession>
<sequence>MALQMPVYRELTTIESKVFMGMSWRQCLAAVILAGVCGGGYSGLWLGLGMDPNLAMYLIFPPGLPVAIWGWVRPKGLMPEKYLKYILRHYTQREVYLLDGPGRPYRTGAKPTIKER</sequence>
<evidence type="ECO:0000313" key="1">
    <source>
        <dbReference type="EMBL" id="RHJ21663.1"/>
    </source>
</evidence>
<reference evidence="1 2" key="1">
    <citation type="submission" date="2018-08" db="EMBL/GenBank/DDBJ databases">
        <title>A genome reference for cultivated species of the human gut microbiota.</title>
        <authorList>
            <person name="Zou Y."/>
            <person name="Xue W."/>
            <person name="Luo G."/>
        </authorList>
    </citation>
    <scope>NUCLEOTIDE SEQUENCE [LARGE SCALE GENOMIC DNA]</scope>
    <source>
        <strain evidence="1 2">AM12-10</strain>
    </source>
</reference>
<dbReference type="AlphaFoldDB" id="A0A0M3T7G5"/>
<comment type="caution">
    <text evidence="1">The sequence shown here is derived from an EMBL/GenBank/DDBJ whole genome shotgun (WGS) entry which is preliminary data.</text>
</comment>
<protein>
    <submittedName>
        <fullName evidence="1">PrgI family protein</fullName>
    </submittedName>
</protein>
<dbReference type="EMBL" id="QRLR01000008">
    <property type="protein sequence ID" value="RHJ21663.1"/>
    <property type="molecule type" value="Genomic_DNA"/>
</dbReference>
<name>A0A0M3T7G5_BIFBI</name>
<dbReference type="RefSeq" id="WP_014760429.1">
    <property type="nucleotide sequence ID" value="NZ_CP010412.1"/>
</dbReference>
<evidence type="ECO:0000313" key="2">
    <source>
        <dbReference type="Proteomes" id="UP000283727"/>
    </source>
</evidence>
<proteinExistence type="predicted"/>
<dbReference type="Pfam" id="PF12666">
    <property type="entry name" value="PrgI"/>
    <property type="match status" value="1"/>
</dbReference>
<dbReference type="Proteomes" id="UP000283727">
    <property type="component" value="Unassembled WGS sequence"/>
</dbReference>
<organism evidence="1 2">
    <name type="scientific">Bifidobacterium bifidum</name>
    <dbReference type="NCBI Taxonomy" id="1681"/>
    <lineage>
        <taxon>Bacteria</taxon>
        <taxon>Bacillati</taxon>
        <taxon>Actinomycetota</taxon>
        <taxon>Actinomycetes</taxon>
        <taxon>Bifidobacteriales</taxon>
        <taxon>Bifidobacteriaceae</taxon>
        <taxon>Bifidobacterium</taxon>
    </lineage>
</organism>
<dbReference type="InterPro" id="IPR024414">
    <property type="entry name" value="Uncharacterised_PrgI"/>
</dbReference>
<gene>
    <name evidence="1" type="ORF">DW137_10220</name>
</gene>